<evidence type="ECO:0000313" key="2">
    <source>
        <dbReference type="EMBL" id="EFJ22413.1"/>
    </source>
</evidence>
<dbReference type="KEGG" id="smo:SELMODRAFT_443282"/>
<dbReference type="InParanoid" id="D8S051"/>
<evidence type="ECO:0000256" key="1">
    <source>
        <dbReference type="SAM" id="MobiDB-lite"/>
    </source>
</evidence>
<dbReference type="eggNOG" id="ENOG502QTEN">
    <property type="taxonomic scope" value="Eukaryota"/>
</dbReference>
<dbReference type="PANTHER" id="PTHR31741:SF14">
    <property type="entry name" value="O-FUCOSYLTRANSFERASE 1"/>
    <property type="match status" value="1"/>
</dbReference>
<reference evidence="2 3" key="1">
    <citation type="journal article" date="2011" name="Science">
        <title>The Selaginella genome identifies genetic changes associated with the evolution of vascular plants.</title>
        <authorList>
            <person name="Banks J.A."/>
            <person name="Nishiyama T."/>
            <person name="Hasebe M."/>
            <person name="Bowman J.L."/>
            <person name="Gribskov M."/>
            <person name="dePamphilis C."/>
            <person name="Albert V.A."/>
            <person name="Aono N."/>
            <person name="Aoyama T."/>
            <person name="Ambrose B.A."/>
            <person name="Ashton N.W."/>
            <person name="Axtell M.J."/>
            <person name="Barker E."/>
            <person name="Barker M.S."/>
            <person name="Bennetzen J.L."/>
            <person name="Bonawitz N.D."/>
            <person name="Chapple C."/>
            <person name="Cheng C."/>
            <person name="Correa L.G."/>
            <person name="Dacre M."/>
            <person name="DeBarry J."/>
            <person name="Dreyer I."/>
            <person name="Elias M."/>
            <person name="Engstrom E.M."/>
            <person name="Estelle M."/>
            <person name="Feng L."/>
            <person name="Finet C."/>
            <person name="Floyd S.K."/>
            <person name="Frommer W.B."/>
            <person name="Fujita T."/>
            <person name="Gramzow L."/>
            <person name="Gutensohn M."/>
            <person name="Harholt J."/>
            <person name="Hattori M."/>
            <person name="Heyl A."/>
            <person name="Hirai T."/>
            <person name="Hiwatashi Y."/>
            <person name="Ishikawa M."/>
            <person name="Iwata M."/>
            <person name="Karol K.G."/>
            <person name="Koehler B."/>
            <person name="Kolukisaoglu U."/>
            <person name="Kubo M."/>
            <person name="Kurata T."/>
            <person name="Lalonde S."/>
            <person name="Li K."/>
            <person name="Li Y."/>
            <person name="Litt A."/>
            <person name="Lyons E."/>
            <person name="Manning G."/>
            <person name="Maruyama T."/>
            <person name="Michael T.P."/>
            <person name="Mikami K."/>
            <person name="Miyazaki S."/>
            <person name="Morinaga S."/>
            <person name="Murata T."/>
            <person name="Mueller-Roeber B."/>
            <person name="Nelson D.R."/>
            <person name="Obara M."/>
            <person name="Oguri Y."/>
            <person name="Olmstead R.G."/>
            <person name="Onodera N."/>
            <person name="Petersen B.L."/>
            <person name="Pils B."/>
            <person name="Prigge M."/>
            <person name="Rensing S.A."/>
            <person name="Riano-Pachon D.M."/>
            <person name="Roberts A.W."/>
            <person name="Sato Y."/>
            <person name="Scheller H.V."/>
            <person name="Schulz B."/>
            <person name="Schulz C."/>
            <person name="Shakirov E.V."/>
            <person name="Shibagaki N."/>
            <person name="Shinohara N."/>
            <person name="Shippen D.E."/>
            <person name="Soerensen I."/>
            <person name="Sotooka R."/>
            <person name="Sugimoto N."/>
            <person name="Sugita M."/>
            <person name="Sumikawa N."/>
            <person name="Tanurdzic M."/>
            <person name="Theissen G."/>
            <person name="Ulvskov P."/>
            <person name="Wakazuki S."/>
            <person name="Weng J.K."/>
            <person name="Willats W.W."/>
            <person name="Wipf D."/>
            <person name="Wolf P.G."/>
            <person name="Yang L."/>
            <person name="Zimmer A.D."/>
            <person name="Zhu Q."/>
            <person name="Mitros T."/>
            <person name="Hellsten U."/>
            <person name="Loque D."/>
            <person name="Otillar R."/>
            <person name="Salamov A."/>
            <person name="Schmutz J."/>
            <person name="Shapiro H."/>
            <person name="Lindquist E."/>
            <person name="Lucas S."/>
            <person name="Rokhsar D."/>
            <person name="Grigoriev I.V."/>
        </authorList>
    </citation>
    <scope>NUCLEOTIDE SEQUENCE [LARGE SCALE GENOMIC DNA]</scope>
</reference>
<dbReference type="AlphaFoldDB" id="D8S051"/>
<feature type="region of interest" description="Disordered" evidence="1">
    <location>
        <begin position="60"/>
        <end position="90"/>
    </location>
</feature>
<organism evidence="3">
    <name type="scientific">Selaginella moellendorffii</name>
    <name type="common">Spikemoss</name>
    <dbReference type="NCBI Taxonomy" id="88036"/>
    <lineage>
        <taxon>Eukaryota</taxon>
        <taxon>Viridiplantae</taxon>
        <taxon>Streptophyta</taxon>
        <taxon>Embryophyta</taxon>
        <taxon>Tracheophyta</taxon>
        <taxon>Lycopodiopsida</taxon>
        <taxon>Selaginellales</taxon>
        <taxon>Selaginellaceae</taxon>
        <taxon>Selaginella</taxon>
    </lineage>
</organism>
<dbReference type="EMBL" id="GL377596">
    <property type="protein sequence ID" value="EFJ22413.1"/>
    <property type="molecule type" value="Genomic_DNA"/>
</dbReference>
<protein>
    <submittedName>
        <fullName evidence="2">Uncharacterized protein</fullName>
    </submittedName>
</protein>
<accession>D8S051</accession>
<sequence>MEEFVIRNLQQQDRLVIGRAQSQEDDTRRSSCGNQCMVARAFQCTLLDLDPEAMLSIAQATDGSRPARVGGTGSGASSSGWRPPTPKEGNGDLVVRYNGGLNQQRRHSSFLAFYFQLHQCGSADLQCSFGSEDNECNACVAGVGYSLWNDKRRQESFQTGRDAAGSALKATSCRSTSLGDTMKVPRAKLCQEAPRLQREALDRELSLDTGRSRFILQAMGLDNSTRLYLAAGDIFRGETFMQPLYPHLENRTTVAAPEGLEAVQAEGAETGGGLHGVLALGRLHANLRRFLATLLLGHRLYYGFRASIQPNRKALAPIFMARESGGGGGDANFEAMVRGEVFPPGESRVVFTNRWPECFSGERCPATTSMNARALEEGGDGPFGWKDRIIHLSC</sequence>
<evidence type="ECO:0000313" key="3">
    <source>
        <dbReference type="Proteomes" id="UP000001514"/>
    </source>
</evidence>
<dbReference type="PANTHER" id="PTHR31741">
    <property type="entry name" value="OS02G0726500 PROTEIN-RELATED"/>
    <property type="match status" value="1"/>
</dbReference>
<name>D8S051_SELML</name>
<keyword evidence="3" id="KW-1185">Reference proteome</keyword>
<proteinExistence type="predicted"/>
<dbReference type="Gramene" id="EFJ22413">
    <property type="protein sequence ID" value="EFJ22413"/>
    <property type="gene ID" value="SELMODRAFT_443282"/>
</dbReference>
<dbReference type="Proteomes" id="UP000001514">
    <property type="component" value="Unassembled WGS sequence"/>
</dbReference>
<dbReference type="GO" id="GO:0005737">
    <property type="term" value="C:cytoplasm"/>
    <property type="evidence" value="ECO:0000318"/>
    <property type="project" value="GO_Central"/>
</dbReference>
<dbReference type="HOGENOM" id="CLU_755222_0_0_1"/>
<gene>
    <name evidence="2" type="ORF">SELMODRAFT_443282</name>
</gene>